<feature type="domain" description="Protein root UVB sensitive/RUS" evidence="4">
    <location>
        <begin position="126"/>
        <end position="357"/>
    </location>
</feature>
<dbReference type="AlphaFoldDB" id="A0A5B8MJ15"/>
<proteinExistence type="inferred from homology"/>
<keyword evidence="3" id="KW-0812">Transmembrane</keyword>
<dbReference type="Proteomes" id="UP000316726">
    <property type="component" value="Chromosome 4"/>
</dbReference>
<accession>A0A5B8MJ15</accession>
<feature type="compositionally biased region" description="Low complexity" evidence="2">
    <location>
        <begin position="1"/>
        <end position="10"/>
    </location>
</feature>
<evidence type="ECO:0000259" key="4">
    <source>
        <dbReference type="Pfam" id="PF04884"/>
    </source>
</evidence>
<feature type="region of interest" description="Disordered" evidence="2">
    <location>
        <begin position="34"/>
        <end position="54"/>
    </location>
</feature>
<dbReference type="InterPro" id="IPR054549">
    <property type="entry name" value="UVB_sens_RUS_dom"/>
</dbReference>
<dbReference type="PANTHER" id="PTHR12770:SF22">
    <property type="entry name" value="PROTEIN ROOT UVB SENSITIVE 1, CHLOROPLASTIC"/>
    <property type="match status" value="1"/>
</dbReference>
<dbReference type="OrthoDB" id="364779at2759"/>
<name>A0A5B8MJ15_9CHLO</name>
<feature type="transmembrane region" description="Helical" evidence="3">
    <location>
        <begin position="315"/>
        <end position="334"/>
    </location>
</feature>
<feature type="region of interest" description="Disordered" evidence="2">
    <location>
        <begin position="78"/>
        <end position="100"/>
    </location>
</feature>
<evidence type="ECO:0000256" key="2">
    <source>
        <dbReference type="SAM" id="MobiDB-lite"/>
    </source>
</evidence>
<keyword evidence="3" id="KW-0472">Membrane</keyword>
<feature type="transmembrane region" description="Helical" evidence="3">
    <location>
        <begin position="291"/>
        <end position="309"/>
    </location>
</feature>
<protein>
    <submittedName>
        <fullName evidence="5">Root UVB sensitive protein</fullName>
    </submittedName>
</protein>
<feature type="compositionally biased region" description="Basic residues" evidence="2">
    <location>
        <begin position="34"/>
        <end position="43"/>
    </location>
</feature>
<reference evidence="5 6" key="1">
    <citation type="submission" date="2018-07" db="EMBL/GenBank/DDBJ databases">
        <title>The complete nuclear genome of the prasinophyte Chloropicon primus (CCMP1205).</title>
        <authorList>
            <person name="Pombert J.-F."/>
            <person name="Otis C."/>
            <person name="Turmel M."/>
            <person name="Lemieux C."/>
        </authorList>
    </citation>
    <scope>NUCLEOTIDE SEQUENCE [LARGE SCALE GENOMIC DNA]</scope>
    <source>
        <strain evidence="5 6">CCMP1205</strain>
    </source>
</reference>
<sequence>MGRAAAPGRSSGKGGLGLELRRRSPLPLALSLARRRTASHFRRPPCPPRPLSTAKDEFAATWHLSETDVASGNKREYEYQAASSSSEEEEEAEGSGSRHLVEVRWTAGEEGFSGRRELLAALHPKSLVQRTFFPEGGRDVVTGDYWGFSYWTFVKSAVSASTSVLGTQGLLRAVGVGASASVGTSAAINWVLKDGLGRIGCMLFASVIGNKFDNDAKFFVFLGDLMYEVGVFLEIVSPLFASFFLVTASIANAFKSMSYMSRLPPRAAILKSFAVRENVGDVSAKANSQDVVAGLIGIGLGIGISFFVGSSVVKSLAVFLVSGALVWFSSLKALGNLRLNTLNRYRTEIILDNFVQHGSVLPLQDVNRREGALATLVKPFLNAEEEREFKTVFGASLKALQGQDRQRIGRLGEYLSFYEGEEYILVLSASRKMKSVRTLVFVNPEISARSTLLALLQAAYIKKRWRSLKSKGGLDSFDAMLETKAAYTLAKANFSKVTEGLRREGWVSKHVLWIPNSVLQFHKVSPDQGDGEESETLEDQANWKMRAKLTLTDLAKDPNCNSAVCEAPKIMEVSEDKM</sequence>
<dbReference type="Pfam" id="PF04884">
    <property type="entry name" value="UVB_sens_prot"/>
    <property type="match status" value="1"/>
</dbReference>
<dbReference type="PANTHER" id="PTHR12770">
    <property type="entry name" value="RUS1 FAMILY PROTEIN C16ORF58"/>
    <property type="match status" value="1"/>
</dbReference>
<evidence type="ECO:0000313" key="5">
    <source>
        <dbReference type="EMBL" id="QDZ20261.1"/>
    </source>
</evidence>
<keyword evidence="6" id="KW-1185">Reference proteome</keyword>
<comment type="similarity">
    <text evidence="1">Belongs to the RUS1 family.</text>
</comment>
<organism evidence="5 6">
    <name type="scientific">Chloropicon primus</name>
    <dbReference type="NCBI Taxonomy" id="1764295"/>
    <lineage>
        <taxon>Eukaryota</taxon>
        <taxon>Viridiplantae</taxon>
        <taxon>Chlorophyta</taxon>
        <taxon>Chloropicophyceae</taxon>
        <taxon>Chloropicales</taxon>
        <taxon>Chloropicaceae</taxon>
        <taxon>Chloropicon</taxon>
    </lineage>
</organism>
<feature type="transmembrane region" description="Helical" evidence="3">
    <location>
        <begin position="235"/>
        <end position="254"/>
    </location>
</feature>
<evidence type="ECO:0000256" key="3">
    <source>
        <dbReference type="SAM" id="Phobius"/>
    </source>
</evidence>
<dbReference type="EMBL" id="CP031037">
    <property type="protein sequence ID" value="QDZ20261.1"/>
    <property type="molecule type" value="Genomic_DNA"/>
</dbReference>
<evidence type="ECO:0000256" key="1">
    <source>
        <dbReference type="ARBA" id="ARBA00007558"/>
    </source>
</evidence>
<gene>
    <name evidence="5" type="ORF">A3770_04p27790</name>
</gene>
<dbReference type="InterPro" id="IPR006968">
    <property type="entry name" value="RUS_fam"/>
</dbReference>
<feature type="region of interest" description="Disordered" evidence="2">
    <location>
        <begin position="1"/>
        <end position="20"/>
    </location>
</feature>
<keyword evidence="3" id="KW-1133">Transmembrane helix</keyword>
<evidence type="ECO:0000313" key="6">
    <source>
        <dbReference type="Proteomes" id="UP000316726"/>
    </source>
</evidence>